<dbReference type="HAMAP" id="MF_00228">
    <property type="entry name" value="Thz_kinase"/>
    <property type="match status" value="1"/>
</dbReference>
<comment type="catalytic activity">
    <reaction evidence="1 11">
        <text>5-(2-hydroxyethyl)-4-methylthiazole + ATP = 4-methyl-5-(2-phosphooxyethyl)-thiazole + ADP + H(+)</text>
        <dbReference type="Rhea" id="RHEA:24212"/>
        <dbReference type="ChEBI" id="CHEBI:15378"/>
        <dbReference type="ChEBI" id="CHEBI:17957"/>
        <dbReference type="ChEBI" id="CHEBI:30616"/>
        <dbReference type="ChEBI" id="CHEBI:58296"/>
        <dbReference type="ChEBI" id="CHEBI:456216"/>
        <dbReference type="EC" id="2.7.1.50"/>
    </reaction>
</comment>
<feature type="binding site" evidence="11">
    <location>
        <position position="204"/>
    </location>
    <ligand>
        <name>substrate</name>
    </ligand>
</feature>
<keyword evidence="5 11" id="KW-0479">Metal-binding</keyword>
<keyword evidence="8 11" id="KW-0067">ATP-binding</keyword>
<keyword evidence="13" id="KW-1185">Reference proteome</keyword>
<evidence type="ECO:0000256" key="2">
    <source>
        <dbReference type="ARBA" id="ARBA00001946"/>
    </source>
</evidence>
<dbReference type="NCBIfam" id="NF006830">
    <property type="entry name" value="PRK09355.1"/>
    <property type="match status" value="1"/>
</dbReference>
<sequence length="265" mass="26117">MSDVPASRVGWPDPRVVEALERVRAGKPLTYGLTNYIAAPLSANMLLAVGASPAIGGIPLGAAHFATIAGGAWINLAALISDTPELLLETARAANAASTPWVLDPVTVGAGIEATDALAAQLIDLGPAVVRGNASEVVALAGGDGATKGVDSTVSSEAAIPFAKSLAQRTGGVVAVSGPTDYLTDGVELVAVPGGHPYLTQVTGAGCSLGGLVAAFAAVVPDRLQAATAAHAVLATAAERAASRTRGTGSFAVALVDELSLLGVA</sequence>
<dbReference type="RefSeq" id="WP_072809034.1">
    <property type="nucleotide sequence ID" value="NZ_JAHWLX010000002.1"/>
</dbReference>
<gene>
    <name evidence="11 12" type="primary">thiM</name>
    <name evidence="12" type="ORF">F8M49_24560</name>
</gene>
<keyword evidence="7 11" id="KW-0418">Kinase</keyword>
<dbReference type="Gene3D" id="3.40.1190.20">
    <property type="match status" value="1"/>
</dbReference>
<comment type="cofactor">
    <cofactor evidence="2 11">
        <name>Mg(2+)</name>
        <dbReference type="ChEBI" id="CHEBI:18420"/>
    </cofactor>
</comment>
<dbReference type="Proteomes" id="UP001275440">
    <property type="component" value="Unassembled WGS sequence"/>
</dbReference>
<evidence type="ECO:0000256" key="10">
    <source>
        <dbReference type="ARBA" id="ARBA00022977"/>
    </source>
</evidence>
<keyword evidence="10 11" id="KW-0784">Thiamine biosynthesis</keyword>
<comment type="function">
    <text evidence="11">Catalyzes the phosphorylation of the hydroxyl group of 4-methyl-5-beta-hydroxyethylthiazole (THZ).</text>
</comment>
<proteinExistence type="inferred from homology"/>
<dbReference type="EC" id="2.7.1.50" evidence="11"/>
<comment type="caution">
    <text evidence="12">The sequence shown here is derived from an EMBL/GenBank/DDBJ whole genome shotgun (WGS) entry which is preliminary data.</text>
</comment>
<dbReference type="SUPFAM" id="SSF53613">
    <property type="entry name" value="Ribokinase-like"/>
    <property type="match status" value="1"/>
</dbReference>
<keyword evidence="9 11" id="KW-0460">Magnesium</keyword>
<feature type="binding site" evidence="11">
    <location>
        <position position="131"/>
    </location>
    <ligand>
        <name>ATP</name>
        <dbReference type="ChEBI" id="CHEBI:30616"/>
    </ligand>
</feature>
<evidence type="ECO:0000256" key="7">
    <source>
        <dbReference type="ARBA" id="ARBA00022777"/>
    </source>
</evidence>
<keyword evidence="4 11" id="KW-0808">Transferase</keyword>
<reference evidence="12 13" key="1">
    <citation type="submission" date="2019-10" db="EMBL/GenBank/DDBJ databases">
        <title>Draft Genome Assembly of Rhodococcus zopfii DSM44189.</title>
        <authorList>
            <person name="Sutton J.M."/>
            <person name="Akob D.M."/>
            <person name="Bushman T.J."/>
        </authorList>
    </citation>
    <scope>NUCLEOTIDE SEQUENCE [LARGE SCALE GENOMIC DNA]</scope>
    <source>
        <strain evidence="12 13">DSM 44189</strain>
    </source>
</reference>
<evidence type="ECO:0000256" key="8">
    <source>
        <dbReference type="ARBA" id="ARBA00022840"/>
    </source>
</evidence>
<evidence type="ECO:0000256" key="6">
    <source>
        <dbReference type="ARBA" id="ARBA00022741"/>
    </source>
</evidence>
<dbReference type="InterPro" id="IPR029056">
    <property type="entry name" value="Ribokinase-like"/>
</dbReference>
<evidence type="ECO:0000256" key="1">
    <source>
        <dbReference type="ARBA" id="ARBA00001771"/>
    </source>
</evidence>
<evidence type="ECO:0000256" key="5">
    <source>
        <dbReference type="ARBA" id="ARBA00022723"/>
    </source>
</evidence>
<evidence type="ECO:0000256" key="3">
    <source>
        <dbReference type="ARBA" id="ARBA00004868"/>
    </source>
</evidence>
<dbReference type="GO" id="GO:0004417">
    <property type="term" value="F:hydroxyethylthiazole kinase activity"/>
    <property type="evidence" value="ECO:0007669"/>
    <property type="project" value="UniProtKB-EC"/>
</dbReference>
<protein>
    <recommendedName>
        <fullName evidence="11">Hydroxyethylthiazole kinase</fullName>
        <ecNumber evidence="11">2.7.1.50</ecNumber>
    </recommendedName>
    <alternativeName>
        <fullName evidence="11">4-methyl-5-beta-hydroxyethylthiazole kinase</fullName>
        <shortName evidence="11">TH kinase</shortName>
        <shortName evidence="11">Thz kinase</shortName>
    </alternativeName>
</protein>
<organism evidence="12 13">
    <name type="scientific">Rhodococcus zopfii</name>
    <dbReference type="NCBI Taxonomy" id="43772"/>
    <lineage>
        <taxon>Bacteria</taxon>
        <taxon>Bacillati</taxon>
        <taxon>Actinomycetota</taxon>
        <taxon>Actinomycetes</taxon>
        <taxon>Mycobacteriales</taxon>
        <taxon>Nocardiaceae</taxon>
        <taxon>Rhodococcus</taxon>
    </lineage>
</organism>
<comment type="similarity">
    <text evidence="11">Belongs to the Thz kinase family.</text>
</comment>
<keyword evidence="6 11" id="KW-0547">Nucleotide-binding</keyword>
<dbReference type="InterPro" id="IPR000417">
    <property type="entry name" value="Hyethyz_kinase"/>
</dbReference>
<dbReference type="Pfam" id="PF02110">
    <property type="entry name" value="HK"/>
    <property type="match status" value="1"/>
</dbReference>
<dbReference type="PIRSF" id="PIRSF000513">
    <property type="entry name" value="Thz_kinase"/>
    <property type="match status" value="1"/>
</dbReference>
<evidence type="ECO:0000256" key="4">
    <source>
        <dbReference type="ARBA" id="ARBA00022679"/>
    </source>
</evidence>
<evidence type="ECO:0000313" key="13">
    <source>
        <dbReference type="Proteomes" id="UP001275440"/>
    </source>
</evidence>
<dbReference type="PRINTS" id="PR01099">
    <property type="entry name" value="HYETHTZKNASE"/>
</dbReference>
<accession>A0ABU3WUT6</accession>
<evidence type="ECO:0000256" key="9">
    <source>
        <dbReference type="ARBA" id="ARBA00022842"/>
    </source>
</evidence>
<evidence type="ECO:0000256" key="11">
    <source>
        <dbReference type="HAMAP-Rule" id="MF_00228"/>
    </source>
</evidence>
<comment type="pathway">
    <text evidence="3 11">Cofactor biosynthesis; thiamine diphosphate biosynthesis; 4-methyl-5-(2-phosphoethyl)-thiazole from 5-(2-hydroxyethyl)-4-methylthiazole: step 1/1.</text>
</comment>
<comment type="caution">
    <text evidence="11">Lacks conserved residue(s) required for the propagation of feature annotation.</text>
</comment>
<name>A0ABU3WUT6_9NOCA</name>
<dbReference type="EMBL" id="WBMO01000005">
    <property type="protein sequence ID" value="MDV2477762.1"/>
    <property type="molecule type" value="Genomic_DNA"/>
</dbReference>
<feature type="binding site" evidence="11">
    <location>
        <position position="177"/>
    </location>
    <ligand>
        <name>ATP</name>
        <dbReference type="ChEBI" id="CHEBI:30616"/>
    </ligand>
</feature>
<dbReference type="CDD" id="cd01170">
    <property type="entry name" value="THZ_kinase"/>
    <property type="match status" value="1"/>
</dbReference>
<evidence type="ECO:0000313" key="12">
    <source>
        <dbReference type="EMBL" id="MDV2477762.1"/>
    </source>
</evidence>